<dbReference type="EMBL" id="SACP01000009">
    <property type="protein sequence ID" value="RVU18427.1"/>
    <property type="molecule type" value="Genomic_DNA"/>
</dbReference>
<dbReference type="Proteomes" id="UP000286997">
    <property type="component" value="Unassembled WGS sequence"/>
</dbReference>
<feature type="region of interest" description="Disordered" evidence="2">
    <location>
        <begin position="33"/>
        <end position="70"/>
    </location>
</feature>
<comment type="caution">
    <text evidence="4">The sequence shown here is derived from an EMBL/GenBank/DDBJ whole genome shotgun (WGS) entry which is preliminary data.</text>
</comment>
<protein>
    <submittedName>
        <fullName evidence="4">Uncharacterized protein</fullName>
    </submittedName>
</protein>
<dbReference type="OrthoDB" id="7997643at2"/>
<keyword evidence="5" id="KW-1185">Reference proteome</keyword>
<gene>
    <name evidence="4" type="ORF">EOE48_11080</name>
</gene>
<feature type="signal peptide" evidence="3">
    <location>
        <begin position="1"/>
        <end position="30"/>
    </location>
</feature>
<accession>A0A437P849</accession>
<reference evidence="4 5" key="1">
    <citation type="submission" date="2019-01" db="EMBL/GenBank/DDBJ databases">
        <authorList>
            <person name="Chen W.-M."/>
        </authorList>
    </citation>
    <scope>NUCLEOTIDE SEQUENCE [LARGE SCALE GENOMIC DNA]</scope>
    <source>
        <strain evidence="4 5">TER-1</strain>
    </source>
</reference>
<dbReference type="RefSeq" id="WP_127728886.1">
    <property type="nucleotide sequence ID" value="NZ_SACP01000009.1"/>
</dbReference>
<evidence type="ECO:0000313" key="4">
    <source>
        <dbReference type="EMBL" id="RVU18427.1"/>
    </source>
</evidence>
<sequence length="103" mass="11804">MAEKSFVRNWLRNATLAAVLSTGMPSLVVAAPDAAAAPEQQKRNRSKFEYHDGSAEEKRPYRRPNPDVDPTNLRYEELIARINALEERLEALEYQSKFSKRVQ</sequence>
<name>A0A437P849_9HYPH</name>
<feature type="chain" id="PRO_5019446093" evidence="3">
    <location>
        <begin position="31"/>
        <end position="103"/>
    </location>
</feature>
<keyword evidence="3" id="KW-0732">Signal</keyword>
<evidence type="ECO:0000256" key="3">
    <source>
        <dbReference type="SAM" id="SignalP"/>
    </source>
</evidence>
<proteinExistence type="predicted"/>
<dbReference type="AlphaFoldDB" id="A0A437P849"/>
<feature type="compositionally biased region" description="Basic and acidic residues" evidence="2">
    <location>
        <begin position="40"/>
        <end position="59"/>
    </location>
</feature>
<organism evidence="4 5">
    <name type="scientific">Methylobacterium oryzihabitans</name>
    <dbReference type="NCBI Taxonomy" id="2499852"/>
    <lineage>
        <taxon>Bacteria</taxon>
        <taxon>Pseudomonadati</taxon>
        <taxon>Pseudomonadota</taxon>
        <taxon>Alphaproteobacteria</taxon>
        <taxon>Hyphomicrobiales</taxon>
        <taxon>Methylobacteriaceae</taxon>
        <taxon>Methylobacterium</taxon>
    </lineage>
</organism>
<evidence type="ECO:0000256" key="2">
    <source>
        <dbReference type="SAM" id="MobiDB-lite"/>
    </source>
</evidence>
<evidence type="ECO:0000256" key="1">
    <source>
        <dbReference type="SAM" id="Coils"/>
    </source>
</evidence>
<feature type="coiled-coil region" evidence="1">
    <location>
        <begin position="75"/>
        <end position="102"/>
    </location>
</feature>
<evidence type="ECO:0000313" key="5">
    <source>
        <dbReference type="Proteomes" id="UP000286997"/>
    </source>
</evidence>
<keyword evidence="1" id="KW-0175">Coiled coil</keyword>